<dbReference type="InterPro" id="IPR051572">
    <property type="entry name" value="VTC_Complex_Subunit"/>
</dbReference>
<organism evidence="9 10">
    <name type="scientific">Symbiodinium natans</name>
    <dbReference type="NCBI Taxonomy" id="878477"/>
    <lineage>
        <taxon>Eukaryota</taxon>
        <taxon>Sar</taxon>
        <taxon>Alveolata</taxon>
        <taxon>Dinophyceae</taxon>
        <taxon>Suessiales</taxon>
        <taxon>Symbiodiniaceae</taxon>
        <taxon>Symbiodinium</taxon>
    </lineage>
</organism>
<dbReference type="AlphaFoldDB" id="A0A812IA32"/>
<keyword evidence="2" id="KW-0926">Vacuole</keyword>
<dbReference type="CDD" id="cd07751">
    <property type="entry name" value="PolyPPase_VTC4_like"/>
    <property type="match status" value="1"/>
</dbReference>
<protein>
    <submittedName>
        <fullName evidence="9">VTC4 protein</fullName>
    </submittedName>
</protein>
<evidence type="ECO:0000259" key="8">
    <source>
        <dbReference type="PROSITE" id="PS51382"/>
    </source>
</evidence>
<reference evidence="9" key="1">
    <citation type="submission" date="2021-02" db="EMBL/GenBank/DDBJ databases">
        <authorList>
            <person name="Dougan E. K."/>
            <person name="Rhodes N."/>
            <person name="Thang M."/>
            <person name="Chan C."/>
        </authorList>
    </citation>
    <scope>NUCLEOTIDE SEQUENCE</scope>
</reference>
<dbReference type="Proteomes" id="UP000604046">
    <property type="component" value="Unassembled WGS sequence"/>
</dbReference>
<dbReference type="Gene3D" id="3.20.100.30">
    <property type="entry name" value="VTC, catalytic tunnel domain"/>
    <property type="match status" value="1"/>
</dbReference>
<dbReference type="OrthoDB" id="6493944at2759"/>
<dbReference type="InterPro" id="IPR042267">
    <property type="entry name" value="VTC_sf"/>
</dbReference>
<feature type="compositionally biased region" description="Polar residues" evidence="6">
    <location>
        <begin position="92"/>
        <end position="112"/>
    </location>
</feature>
<evidence type="ECO:0000256" key="2">
    <source>
        <dbReference type="ARBA" id="ARBA00022554"/>
    </source>
</evidence>
<feature type="domain" description="SPX" evidence="8">
    <location>
        <begin position="571"/>
        <end position="721"/>
    </location>
</feature>
<evidence type="ECO:0000256" key="1">
    <source>
        <dbReference type="ARBA" id="ARBA00004128"/>
    </source>
</evidence>
<comment type="caution">
    <text evidence="9">The sequence shown here is derived from an EMBL/GenBank/DDBJ whole genome shotgun (WGS) entry which is preliminary data.</text>
</comment>
<keyword evidence="10" id="KW-1185">Reference proteome</keyword>
<dbReference type="PROSITE" id="PS51382">
    <property type="entry name" value="SPX"/>
    <property type="match status" value="1"/>
</dbReference>
<feature type="transmembrane region" description="Helical" evidence="7">
    <location>
        <begin position="1220"/>
        <end position="1241"/>
    </location>
</feature>
<dbReference type="GO" id="GO:0006799">
    <property type="term" value="P:polyphosphate biosynthetic process"/>
    <property type="evidence" value="ECO:0007669"/>
    <property type="project" value="UniProtKB-ARBA"/>
</dbReference>
<evidence type="ECO:0000256" key="3">
    <source>
        <dbReference type="ARBA" id="ARBA00022692"/>
    </source>
</evidence>
<sequence length="1254" mass="141846">MNSPILSSASVSERPKQPQTDTALEVQCGLQRKSSISRLKEFYLRRLSQSETAAVSRLRAKSATFSSPRWSPRTSGIETEWDAASSKGFSKASETGSSDVQTSPSSRLQESTKAVPRKSMTDLDAKLEAVMAGLESRILECLEPNAMRHLKQLRRHLETALRWTTSPEISVIGEQTAQQVKQLNGTARVLAPGIYVFSKRAEHLIVKKERILKKMASNMTSDAASVHRNRLADSLPDLRVPASQYRAASTIVSELDSECGTGTATMYAEYADTVTWDAWDGPDVGNIQEVNDYLALKTEDEQRRWFYSQCLAAKMNAADQAKARKILVSDLYMKVKSAALPVGSWTMFIRGELDFLARANVPDKLAKDLADPYCDPSVRLCVTRLLGFIAGAIQPILCPELFARTFRVTRWTPLLQDSSAPKASQPENYVGPAGLRRSMSVSKETPFSSIMNHNQEMVSLVSATQNEVAKGAMDAWATILQASFPPRHFFATITSITEKNVAVMLVLVAGFRGVPLALTRLLLRVVRDQTPPAEFYQMSCLANTVSSIKGKDTEDLCPSPCVYEQEPIGAMGFTKKVAQEPPDWQQFYVNYEELKQAVVKMAEEEEEDLASGRGRLMTADMLDDTTKMGRFQGMLRAELNKVNDFACVKHEDIFLGLRKVCAQCKKLQPDEIENKAANIRELGEQIVHLDSFVRLNYMGFQTLTEKFDDLLGTAGSALFVSGLHCEPFCNIRFDDILILLGLAWALWRTAQSTEQSKDATWKPPESFIRNTSKYWVAPENVVLLKTRIVEHLPYLIFGASQTEQEKLLEPFALLDLEYDGLDDQKALSAYSGTMEESQLLSSVYFDSPEATSYQERIRREESARLVRFRWYGENNQEPDKEIYVERKIHHEGWGGKKSAKERCVIPQEDIFNFMKGKFDIDGYFKQLAEQGMYSEKARKNMKAIAVEVNYLIQEKKLQPIIRTSYYRCAFQLATDNKVRISLDTQMSLLNEYMAGGHQNKPWCHVASDSLQRDDVYRFPYAILEIKLQDVSEAPLWLRQTLNDIGAIQVHKFSKFQHAMAFLHPQRVPILPHWHKDFQEWQNKKEDAQASLKRRQKLSAKERIQMSKGSSFTEQDLNVPVVEKVVAPQGEGHFLKDMENLDPKAVFANERTLLHYAEKGMYVAAVAVVTINHHSKDIKIFGLALSALTAAYYVWILVAYFHRLKEITGRSKVVKNREARLDWEVGPWLAAGMVLVVLVYTLSKAWTRANDHHHQ</sequence>
<keyword evidence="5 7" id="KW-0472">Membrane</keyword>
<evidence type="ECO:0000256" key="5">
    <source>
        <dbReference type="ARBA" id="ARBA00023136"/>
    </source>
</evidence>
<dbReference type="PANTHER" id="PTHR46140:SF1">
    <property type="entry name" value="VACUOLAR TRANSPORTER CHAPERONE COMPLEX SUBUNIT 4-RELATED"/>
    <property type="match status" value="1"/>
</dbReference>
<dbReference type="InterPro" id="IPR004331">
    <property type="entry name" value="SPX_dom"/>
</dbReference>
<evidence type="ECO:0000313" key="9">
    <source>
        <dbReference type="EMBL" id="CAE7023149.1"/>
    </source>
</evidence>
<evidence type="ECO:0000256" key="4">
    <source>
        <dbReference type="ARBA" id="ARBA00022989"/>
    </source>
</evidence>
<dbReference type="Pfam" id="PF02656">
    <property type="entry name" value="DUF202"/>
    <property type="match status" value="1"/>
</dbReference>
<feature type="region of interest" description="Disordered" evidence="6">
    <location>
        <begin position="1"/>
        <end position="26"/>
    </location>
</feature>
<dbReference type="PANTHER" id="PTHR46140">
    <property type="entry name" value="VACUOLAR TRANSPORTER CHAPERONE 1-RELATED"/>
    <property type="match status" value="1"/>
</dbReference>
<feature type="transmembrane region" description="Helical" evidence="7">
    <location>
        <begin position="1179"/>
        <end position="1200"/>
    </location>
</feature>
<feature type="region of interest" description="Disordered" evidence="6">
    <location>
        <begin position="57"/>
        <end position="117"/>
    </location>
</feature>
<dbReference type="Pfam" id="PF09359">
    <property type="entry name" value="VTC"/>
    <property type="match status" value="1"/>
</dbReference>
<feature type="compositionally biased region" description="Polar residues" evidence="6">
    <location>
        <begin position="63"/>
        <end position="77"/>
    </location>
</feature>
<dbReference type="GO" id="GO:0005774">
    <property type="term" value="C:vacuolar membrane"/>
    <property type="evidence" value="ECO:0007669"/>
    <property type="project" value="UniProtKB-SubCell"/>
</dbReference>
<accession>A0A812IA32</accession>
<evidence type="ECO:0000256" key="6">
    <source>
        <dbReference type="SAM" id="MobiDB-lite"/>
    </source>
</evidence>
<dbReference type="EMBL" id="CAJNDS010000180">
    <property type="protein sequence ID" value="CAE7023149.1"/>
    <property type="molecule type" value="Genomic_DNA"/>
</dbReference>
<evidence type="ECO:0000256" key="7">
    <source>
        <dbReference type="SAM" id="Phobius"/>
    </source>
</evidence>
<feature type="compositionally biased region" description="Polar residues" evidence="6">
    <location>
        <begin position="1"/>
        <end position="22"/>
    </location>
</feature>
<gene>
    <name evidence="9" type="primary">VTC4</name>
    <name evidence="9" type="ORF">SNAT2548_LOCUS2996</name>
</gene>
<dbReference type="InterPro" id="IPR003807">
    <property type="entry name" value="DUF202"/>
</dbReference>
<keyword evidence="3 7" id="KW-0812">Transmembrane</keyword>
<name>A0A812IA32_9DINO</name>
<dbReference type="InterPro" id="IPR018966">
    <property type="entry name" value="VTC_domain"/>
</dbReference>
<keyword evidence="4 7" id="KW-1133">Transmembrane helix</keyword>
<dbReference type="CDD" id="cd14447">
    <property type="entry name" value="SPX"/>
    <property type="match status" value="1"/>
</dbReference>
<comment type="subcellular location">
    <subcellularLocation>
        <location evidence="1">Vacuole membrane</location>
        <topology evidence="1">Multi-pass membrane protein</topology>
    </subcellularLocation>
</comment>
<proteinExistence type="predicted"/>
<evidence type="ECO:0000313" key="10">
    <source>
        <dbReference type="Proteomes" id="UP000604046"/>
    </source>
</evidence>